<dbReference type="FunFam" id="3.20.20.70:FF:000030">
    <property type="entry name" value="Nicotinate-nucleotide pyrophosphorylase, carboxylating"/>
    <property type="match status" value="1"/>
</dbReference>
<evidence type="ECO:0000256" key="4">
    <source>
        <dbReference type="ARBA" id="ARBA00011218"/>
    </source>
</evidence>
<accession>A0A0F9XG40</accession>
<dbReference type="EC" id="2.4.2.19" evidence="5"/>
<evidence type="ECO:0000256" key="5">
    <source>
        <dbReference type="ARBA" id="ARBA00011944"/>
    </source>
</evidence>
<dbReference type="PIRSF" id="PIRSF006250">
    <property type="entry name" value="NadC_ModD"/>
    <property type="match status" value="1"/>
</dbReference>
<evidence type="ECO:0000256" key="9">
    <source>
        <dbReference type="ARBA" id="ARBA00033102"/>
    </source>
</evidence>
<dbReference type="InterPro" id="IPR004393">
    <property type="entry name" value="NadC"/>
</dbReference>
<comment type="pathway">
    <text evidence="2">Cofactor biosynthesis; NAD(+) biosynthesis; nicotinate D-ribonucleotide from quinolinate: step 1/1.</text>
</comment>
<dbReference type="Pfam" id="PF02749">
    <property type="entry name" value="QRPTase_N"/>
    <property type="match status" value="1"/>
</dbReference>
<dbReference type="PANTHER" id="PTHR32179">
    <property type="entry name" value="NICOTINATE-NUCLEOTIDE PYROPHOSPHORYLASE [CARBOXYLATING]"/>
    <property type="match status" value="1"/>
</dbReference>
<dbReference type="InterPro" id="IPR036068">
    <property type="entry name" value="Nicotinate_pribotase-like_C"/>
</dbReference>
<dbReference type="GO" id="GO:0004514">
    <property type="term" value="F:nicotinate-nucleotide diphosphorylase (carboxylating) activity"/>
    <property type="evidence" value="ECO:0007669"/>
    <property type="project" value="UniProtKB-EC"/>
</dbReference>
<dbReference type="SUPFAM" id="SSF51690">
    <property type="entry name" value="Nicotinate/Quinolinate PRTase C-terminal domain-like"/>
    <property type="match status" value="1"/>
</dbReference>
<name>A0A0F9XG40_9ZZZZ</name>
<evidence type="ECO:0000256" key="6">
    <source>
        <dbReference type="ARBA" id="ARBA00022642"/>
    </source>
</evidence>
<dbReference type="NCBIfam" id="TIGR00078">
    <property type="entry name" value="nadC"/>
    <property type="match status" value="1"/>
</dbReference>
<dbReference type="InterPro" id="IPR027277">
    <property type="entry name" value="NadC/ModD"/>
</dbReference>
<dbReference type="PANTHER" id="PTHR32179:SF3">
    <property type="entry name" value="NICOTINATE-NUCLEOTIDE PYROPHOSPHORYLASE [CARBOXYLATING]"/>
    <property type="match status" value="1"/>
</dbReference>
<gene>
    <name evidence="14" type="ORF">LCGC14_0152150</name>
</gene>
<comment type="subunit">
    <text evidence="4">Hexamer formed by 3 homodimers.</text>
</comment>
<keyword evidence="7" id="KW-0328">Glycosyltransferase</keyword>
<comment type="caution">
    <text evidence="14">The sequence shown here is derived from an EMBL/GenBank/DDBJ whole genome shotgun (WGS) entry which is preliminary data.</text>
</comment>
<comment type="catalytic activity">
    <reaction evidence="10">
        <text>nicotinate beta-D-ribonucleotide + CO2 + diphosphate = quinolinate + 5-phospho-alpha-D-ribose 1-diphosphate + 2 H(+)</text>
        <dbReference type="Rhea" id="RHEA:12733"/>
        <dbReference type="ChEBI" id="CHEBI:15378"/>
        <dbReference type="ChEBI" id="CHEBI:16526"/>
        <dbReference type="ChEBI" id="CHEBI:29959"/>
        <dbReference type="ChEBI" id="CHEBI:33019"/>
        <dbReference type="ChEBI" id="CHEBI:57502"/>
        <dbReference type="ChEBI" id="CHEBI:58017"/>
        <dbReference type="EC" id="2.4.2.19"/>
    </reaction>
</comment>
<proteinExistence type="inferred from homology"/>
<sequence length="285" mass="30748">MPNLTLDSLQAVIVDDVRRALNEDVGDGDITASLIPAENLASASIITREAAIFCGRAWADEVVRQVDPQIQIEWLVADGDQLMADQTLCRLNGPARGMLTAERCMLNFIQTLSATATRSRYFADMVKDTTVKLLDTRKTLPGLRMAQKYAVTCGGCHNHRIGLFDAFLIKENHIAACGGIAAAINQANRIAPGKPVEVEVESLEELQQALEAGADIVMLDELSLDDMRKAVSLTAGKAALEASGGINETTLRSVAETGVDYISIGSLTKDVKAVDLSMRLRFQTT</sequence>
<evidence type="ECO:0000256" key="1">
    <source>
        <dbReference type="ARBA" id="ARBA00003237"/>
    </source>
</evidence>
<feature type="domain" description="Quinolinate phosphoribosyl transferase C-terminal" evidence="12">
    <location>
        <begin position="116"/>
        <end position="279"/>
    </location>
</feature>
<evidence type="ECO:0000259" key="13">
    <source>
        <dbReference type="Pfam" id="PF02749"/>
    </source>
</evidence>
<dbReference type="CDD" id="cd01572">
    <property type="entry name" value="QPRTase"/>
    <property type="match status" value="1"/>
</dbReference>
<evidence type="ECO:0000256" key="3">
    <source>
        <dbReference type="ARBA" id="ARBA00009400"/>
    </source>
</evidence>
<dbReference type="InterPro" id="IPR022412">
    <property type="entry name" value="Quinolinate_PRibosylTrfase_N"/>
</dbReference>
<evidence type="ECO:0000256" key="11">
    <source>
        <dbReference type="ARBA" id="ARBA00069173"/>
    </source>
</evidence>
<evidence type="ECO:0000313" key="14">
    <source>
        <dbReference type="EMBL" id="KKN98016.1"/>
    </source>
</evidence>
<keyword evidence="8" id="KW-0808">Transferase</keyword>
<evidence type="ECO:0000256" key="8">
    <source>
        <dbReference type="ARBA" id="ARBA00022679"/>
    </source>
</evidence>
<organism evidence="14">
    <name type="scientific">marine sediment metagenome</name>
    <dbReference type="NCBI Taxonomy" id="412755"/>
    <lineage>
        <taxon>unclassified sequences</taxon>
        <taxon>metagenomes</taxon>
        <taxon>ecological metagenomes</taxon>
    </lineage>
</organism>
<dbReference type="EMBL" id="LAZR01000054">
    <property type="protein sequence ID" value="KKN98016.1"/>
    <property type="molecule type" value="Genomic_DNA"/>
</dbReference>
<evidence type="ECO:0000256" key="7">
    <source>
        <dbReference type="ARBA" id="ARBA00022676"/>
    </source>
</evidence>
<dbReference type="AlphaFoldDB" id="A0A0F9XG40"/>
<dbReference type="GO" id="GO:0034213">
    <property type="term" value="P:quinolinate catabolic process"/>
    <property type="evidence" value="ECO:0007669"/>
    <property type="project" value="TreeGrafter"/>
</dbReference>
<dbReference type="InterPro" id="IPR037128">
    <property type="entry name" value="Quinolinate_PRibosylTase_N_sf"/>
</dbReference>
<dbReference type="Gene3D" id="3.90.1170.20">
    <property type="entry name" value="Quinolinate phosphoribosyl transferase, N-terminal domain"/>
    <property type="match status" value="1"/>
</dbReference>
<dbReference type="Pfam" id="PF01729">
    <property type="entry name" value="QRPTase_C"/>
    <property type="match status" value="1"/>
</dbReference>
<dbReference type="InterPro" id="IPR013785">
    <property type="entry name" value="Aldolase_TIM"/>
</dbReference>
<evidence type="ECO:0000259" key="12">
    <source>
        <dbReference type="Pfam" id="PF01729"/>
    </source>
</evidence>
<dbReference type="FunFam" id="3.90.1170.20:FF:000001">
    <property type="entry name" value="Nicotinate-nucleotide diphosphorylase (Carboxylating)"/>
    <property type="match status" value="1"/>
</dbReference>
<dbReference type="UniPathway" id="UPA00253">
    <property type="reaction ID" value="UER00331"/>
</dbReference>
<dbReference type="Gene3D" id="3.20.20.70">
    <property type="entry name" value="Aldolase class I"/>
    <property type="match status" value="1"/>
</dbReference>
<comment type="function">
    <text evidence="1">Involved in the catabolism of quinolinic acid (QA).</text>
</comment>
<evidence type="ECO:0000256" key="10">
    <source>
        <dbReference type="ARBA" id="ARBA00047445"/>
    </source>
</evidence>
<keyword evidence="6" id="KW-0662">Pyridine nucleotide biosynthesis</keyword>
<comment type="similarity">
    <text evidence="3">Belongs to the NadC/ModD family.</text>
</comment>
<protein>
    <recommendedName>
        <fullName evidence="11">Probable nicotinate-nucleotide pyrophosphorylase [carboxylating]</fullName>
        <ecNumber evidence="5">2.4.2.19</ecNumber>
    </recommendedName>
    <alternativeName>
        <fullName evidence="9">Quinolinate phosphoribosyltransferase [decarboxylating]</fullName>
    </alternativeName>
</protein>
<reference evidence="14" key="1">
    <citation type="journal article" date="2015" name="Nature">
        <title>Complex archaea that bridge the gap between prokaryotes and eukaryotes.</title>
        <authorList>
            <person name="Spang A."/>
            <person name="Saw J.H."/>
            <person name="Jorgensen S.L."/>
            <person name="Zaremba-Niedzwiedzka K."/>
            <person name="Martijn J."/>
            <person name="Lind A.E."/>
            <person name="van Eijk R."/>
            <person name="Schleper C."/>
            <person name="Guy L."/>
            <person name="Ettema T.J."/>
        </authorList>
    </citation>
    <scope>NUCLEOTIDE SEQUENCE</scope>
</reference>
<feature type="domain" description="Quinolinate phosphoribosyl transferase N-terminal" evidence="13">
    <location>
        <begin position="29"/>
        <end position="113"/>
    </location>
</feature>
<dbReference type="GO" id="GO:0005737">
    <property type="term" value="C:cytoplasm"/>
    <property type="evidence" value="ECO:0007669"/>
    <property type="project" value="TreeGrafter"/>
</dbReference>
<dbReference type="GO" id="GO:0009435">
    <property type="term" value="P:NAD+ biosynthetic process"/>
    <property type="evidence" value="ECO:0007669"/>
    <property type="project" value="UniProtKB-UniPathway"/>
</dbReference>
<dbReference type="InterPro" id="IPR002638">
    <property type="entry name" value="Quinolinate_PRibosylTrfase_C"/>
</dbReference>
<dbReference type="SUPFAM" id="SSF54675">
    <property type="entry name" value="Nicotinate/Quinolinate PRTase N-terminal domain-like"/>
    <property type="match status" value="1"/>
</dbReference>
<evidence type="ECO:0000256" key="2">
    <source>
        <dbReference type="ARBA" id="ARBA00004893"/>
    </source>
</evidence>